<evidence type="ECO:0000313" key="5">
    <source>
        <dbReference type="Proteomes" id="UP000829354"/>
    </source>
</evidence>
<organism evidence="3 5">
    <name type="scientific">Caenorhabditis briggsae</name>
    <dbReference type="NCBI Taxonomy" id="6238"/>
    <lineage>
        <taxon>Eukaryota</taxon>
        <taxon>Metazoa</taxon>
        <taxon>Ecdysozoa</taxon>
        <taxon>Nematoda</taxon>
        <taxon>Chromadorea</taxon>
        <taxon>Rhabditida</taxon>
        <taxon>Rhabditina</taxon>
        <taxon>Rhabditomorpha</taxon>
        <taxon>Rhabditoidea</taxon>
        <taxon>Rhabditidae</taxon>
        <taxon>Peloderinae</taxon>
        <taxon>Caenorhabditis</taxon>
    </lineage>
</organism>
<keyword evidence="5" id="KW-1185">Reference proteome</keyword>
<evidence type="ECO:0000313" key="3">
    <source>
        <dbReference type="EMBL" id="UMM21262.1"/>
    </source>
</evidence>
<protein>
    <submittedName>
        <fullName evidence="3">Uncharacterized protein</fullName>
    </submittedName>
</protein>
<gene>
    <name evidence="2" type="ORF">L3Y34_000132</name>
    <name evidence="3" type="ORF">L5515_003020</name>
</gene>
<dbReference type="AlphaFoldDB" id="A0AAE9J9S1"/>
<dbReference type="EMBL" id="CP092622">
    <property type="protein sequence ID" value="UMM21262.1"/>
    <property type="molecule type" value="Genomic_DNA"/>
</dbReference>
<reference evidence="2 4" key="2">
    <citation type="submission" date="2022-05" db="EMBL/GenBank/DDBJ databases">
        <title>Chromosome-level reference genomes for two strains of Caenorhabditis briggsae: an improved platform for comparative genomics.</title>
        <authorList>
            <person name="Stevens L."/>
            <person name="Andersen E.C."/>
        </authorList>
    </citation>
    <scope>NUCLEOTIDE SEQUENCE [LARGE SCALE GENOMIC DNA]</scope>
    <source>
        <strain evidence="2">QX1410_ONT</strain>
        <tissue evidence="2">Whole-organism</tissue>
    </source>
</reference>
<dbReference type="EMBL" id="CP090893">
    <property type="protein sequence ID" value="ULT98551.1"/>
    <property type="molecule type" value="Genomic_DNA"/>
</dbReference>
<dbReference type="Proteomes" id="UP000827892">
    <property type="component" value="Chromosome III"/>
</dbReference>
<reference evidence="3 5" key="1">
    <citation type="submission" date="2022-04" db="EMBL/GenBank/DDBJ databases">
        <title>Chromosome-level reference genomes for two strains of Caenorhabditis briggsae: an improved platform for comparative genomics.</title>
        <authorList>
            <person name="Stevens L."/>
            <person name="Andersen E."/>
        </authorList>
    </citation>
    <scope>NUCLEOTIDE SEQUENCE [LARGE SCALE GENOMIC DNA]</scope>
    <source>
        <strain evidence="3">VX34</strain>
        <tissue evidence="3">Whole-organism</tissue>
    </source>
</reference>
<name>A0AAE9J9S1_CAEBR</name>
<evidence type="ECO:0000313" key="4">
    <source>
        <dbReference type="Proteomes" id="UP000827892"/>
    </source>
</evidence>
<evidence type="ECO:0000313" key="2">
    <source>
        <dbReference type="EMBL" id="ULT98551.1"/>
    </source>
</evidence>
<evidence type="ECO:0000256" key="1">
    <source>
        <dbReference type="SAM" id="MobiDB-lite"/>
    </source>
</evidence>
<proteinExistence type="predicted"/>
<accession>A0AAE9J9S1</accession>
<sequence>MDHKKMFAEMDARIAEVQATEIKKMPPLLQKNWNNSLTEHSKEFIEKHQKENEESDEMLKGEHMAHEKATGKCEKLERTMIQKETERQARDDVLKSLKDLIASQ</sequence>
<dbReference type="Proteomes" id="UP000829354">
    <property type="component" value="Chromosome III"/>
</dbReference>
<feature type="region of interest" description="Disordered" evidence="1">
    <location>
        <begin position="47"/>
        <end position="73"/>
    </location>
</feature>